<accession>A0A1Q5P747</accession>
<sequence>MSASMLKMWISFAGMGLMIIAIFSIYVSRYKINNRVIKGVTALFAYMCMGIGGLIVAYVVLSGPTGL</sequence>
<dbReference type="AlphaFoldDB" id="A0A1Q5P747"/>
<keyword evidence="1" id="KW-0812">Transmembrane</keyword>
<evidence type="ECO:0000313" key="2">
    <source>
        <dbReference type="EMBL" id="OKL37998.1"/>
    </source>
</evidence>
<dbReference type="InterPro" id="IPR020076">
    <property type="entry name" value="DUF2768"/>
</dbReference>
<keyword evidence="1" id="KW-1133">Transmembrane helix</keyword>
<dbReference type="RefSeq" id="WP_073710009.1">
    <property type="nucleotide sequence ID" value="NZ_MRWQ01000001.1"/>
</dbReference>
<reference evidence="2 3" key="1">
    <citation type="submission" date="2016-12" db="EMBL/GenBank/DDBJ databases">
        <title>Domibacillus sp. SAOS 44 whole genome sequencing.</title>
        <authorList>
            <person name="Verma A."/>
            <person name="Krishnamurthi S."/>
        </authorList>
    </citation>
    <scope>NUCLEOTIDE SEQUENCE [LARGE SCALE GENOMIC DNA]</scope>
    <source>
        <strain evidence="2 3">SAOS 44</strain>
    </source>
</reference>
<keyword evidence="1" id="KW-0472">Membrane</keyword>
<organism evidence="2 3">
    <name type="scientific">Domibacillus mangrovi</name>
    <dbReference type="NCBI Taxonomy" id="1714354"/>
    <lineage>
        <taxon>Bacteria</taxon>
        <taxon>Bacillati</taxon>
        <taxon>Bacillota</taxon>
        <taxon>Bacilli</taxon>
        <taxon>Bacillales</taxon>
        <taxon>Bacillaceae</taxon>
        <taxon>Domibacillus</taxon>
    </lineage>
</organism>
<proteinExistence type="predicted"/>
<dbReference type="Proteomes" id="UP000186524">
    <property type="component" value="Unassembled WGS sequence"/>
</dbReference>
<gene>
    <name evidence="2" type="ORF">BLL40_00805</name>
</gene>
<feature type="transmembrane region" description="Helical" evidence="1">
    <location>
        <begin position="39"/>
        <end position="61"/>
    </location>
</feature>
<dbReference type="Pfam" id="PF10966">
    <property type="entry name" value="DUF2768"/>
    <property type="match status" value="1"/>
</dbReference>
<dbReference type="EMBL" id="MRWQ01000001">
    <property type="protein sequence ID" value="OKL37998.1"/>
    <property type="molecule type" value="Genomic_DNA"/>
</dbReference>
<feature type="transmembrane region" description="Helical" evidence="1">
    <location>
        <begin position="6"/>
        <end position="27"/>
    </location>
</feature>
<keyword evidence="3" id="KW-1185">Reference proteome</keyword>
<dbReference type="OrthoDB" id="2476435at2"/>
<comment type="caution">
    <text evidence="2">The sequence shown here is derived from an EMBL/GenBank/DDBJ whole genome shotgun (WGS) entry which is preliminary data.</text>
</comment>
<protein>
    <recommendedName>
        <fullName evidence="4">NAD(FAD)-dependent dehydrogenase</fullName>
    </recommendedName>
</protein>
<name>A0A1Q5P747_9BACI</name>
<evidence type="ECO:0008006" key="4">
    <source>
        <dbReference type="Google" id="ProtNLM"/>
    </source>
</evidence>
<evidence type="ECO:0000256" key="1">
    <source>
        <dbReference type="SAM" id="Phobius"/>
    </source>
</evidence>
<evidence type="ECO:0000313" key="3">
    <source>
        <dbReference type="Proteomes" id="UP000186524"/>
    </source>
</evidence>
<dbReference type="STRING" id="1714354.BLL40_00805"/>